<accession>A0A2H0DY32</accession>
<dbReference type="EMBL" id="PCTT01000042">
    <property type="protein sequence ID" value="PIP86901.1"/>
    <property type="molecule type" value="Genomic_DNA"/>
</dbReference>
<protein>
    <submittedName>
        <fullName evidence="1">Uncharacterized protein</fullName>
    </submittedName>
</protein>
<dbReference type="AlphaFoldDB" id="A0A2H0DY32"/>
<comment type="caution">
    <text evidence="1">The sequence shown here is derived from an EMBL/GenBank/DDBJ whole genome shotgun (WGS) entry which is preliminary data.</text>
</comment>
<proteinExistence type="predicted"/>
<evidence type="ECO:0000313" key="1">
    <source>
        <dbReference type="EMBL" id="PIP86901.1"/>
    </source>
</evidence>
<sequence length="213" mass="24111">MERTFSIQHEFQGDEENNNERQHAVRFLEVLNGLRKKVLAPDMHPQGLLHKAVHVEKLIDSRGELESLEAVRDDILYTFGVPNDKDHVFIAERDGNSDVGTKKQRAVRAFYVLVDLLSETGDGTAYYAEGRDMHAHLFNTIVERFNVGADIDELYELITADNPRFLTFKGFLSGENFADLPDTARATLEEKLTDSNGEVIETPPDWFITGTSL</sequence>
<reference evidence="1 2" key="1">
    <citation type="submission" date="2017-09" db="EMBL/GenBank/DDBJ databases">
        <title>Depth-based differentiation of microbial function through sediment-hosted aquifers and enrichment of novel symbionts in the deep terrestrial subsurface.</title>
        <authorList>
            <person name="Probst A.J."/>
            <person name="Ladd B."/>
            <person name="Jarett J.K."/>
            <person name="Geller-Mcgrath D.E."/>
            <person name="Sieber C.M."/>
            <person name="Emerson J.B."/>
            <person name="Anantharaman K."/>
            <person name="Thomas B.C."/>
            <person name="Malmstrom R."/>
            <person name="Stieglmeier M."/>
            <person name="Klingl A."/>
            <person name="Woyke T."/>
            <person name="Ryan C.M."/>
            <person name="Banfield J.F."/>
        </authorList>
    </citation>
    <scope>NUCLEOTIDE SEQUENCE [LARGE SCALE GENOMIC DNA]</scope>
    <source>
        <strain evidence="1">CG22_combo_CG10-13_8_21_14_all_36_13</strain>
    </source>
</reference>
<dbReference type="Proteomes" id="UP000231143">
    <property type="component" value="Unassembled WGS sequence"/>
</dbReference>
<organism evidence="1 2">
    <name type="scientific">Candidatus Campbellbacteria bacterium CG22_combo_CG10-13_8_21_14_all_36_13</name>
    <dbReference type="NCBI Taxonomy" id="1974529"/>
    <lineage>
        <taxon>Bacteria</taxon>
        <taxon>Candidatus Campbelliibacteriota</taxon>
    </lineage>
</organism>
<evidence type="ECO:0000313" key="2">
    <source>
        <dbReference type="Proteomes" id="UP000231143"/>
    </source>
</evidence>
<name>A0A2H0DY32_9BACT</name>
<gene>
    <name evidence="1" type="ORF">COW81_03165</name>
</gene>